<evidence type="ECO:0000313" key="1">
    <source>
        <dbReference type="EMBL" id="MBB3101481.1"/>
    </source>
</evidence>
<keyword evidence="2" id="KW-1185">Reference proteome</keyword>
<evidence type="ECO:0000313" key="2">
    <source>
        <dbReference type="Proteomes" id="UP000590749"/>
    </source>
</evidence>
<accession>A0A7W5ASE2</accession>
<name>A0A7W5ASE2_9ACTN</name>
<protein>
    <submittedName>
        <fullName evidence="1">Uncharacterized protein</fullName>
    </submittedName>
</protein>
<organism evidence="1 2">
    <name type="scientific">Actinoplanes campanulatus</name>
    <dbReference type="NCBI Taxonomy" id="113559"/>
    <lineage>
        <taxon>Bacteria</taxon>
        <taxon>Bacillati</taxon>
        <taxon>Actinomycetota</taxon>
        <taxon>Actinomycetes</taxon>
        <taxon>Micromonosporales</taxon>
        <taxon>Micromonosporaceae</taxon>
        <taxon>Actinoplanes</taxon>
    </lineage>
</organism>
<reference evidence="1 2" key="1">
    <citation type="submission" date="2020-08" db="EMBL/GenBank/DDBJ databases">
        <title>Genomic Encyclopedia of Type Strains, Phase III (KMG-III): the genomes of soil and plant-associated and newly described type strains.</title>
        <authorList>
            <person name="Whitman W."/>
        </authorList>
    </citation>
    <scope>NUCLEOTIDE SEQUENCE [LARGE SCALE GENOMIC DNA]</scope>
    <source>
        <strain evidence="1 2">CECT 3287</strain>
    </source>
</reference>
<dbReference type="Proteomes" id="UP000590749">
    <property type="component" value="Unassembled WGS sequence"/>
</dbReference>
<dbReference type="AlphaFoldDB" id="A0A7W5ASE2"/>
<dbReference type="RefSeq" id="WP_183227892.1">
    <property type="nucleotide sequence ID" value="NZ_BMPW01000042.1"/>
</dbReference>
<comment type="caution">
    <text evidence="1">The sequence shown here is derived from an EMBL/GenBank/DDBJ whole genome shotgun (WGS) entry which is preliminary data.</text>
</comment>
<sequence>MNVYERGVANFVAFEKDAARITPYQWAKEMLTVTAGLIEDVGAAYVRTARRILR</sequence>
<dbReference type="EMBL" id="JACHXF010000039">
    <property type="protein sequence ID" value="MBB3101481.1"/>
    <property type="molecule type" value="Genomic_DNA"/>
</dbReference>
<proteinExistence type="predicted"/>
<gene>
    <name evidence="1" type="ORF">FHR83_009210</name>
</gene>